<accession>N1UC20</accession>
<protein>
    <submittedName>
        <fullName evidence="1">Uncharacterized protein</fullName>
    </submittedName>
</protein>
<proteinExistence type="predicted"/>
<dbReference type="EMBL" id="AHMI02000089">
    <property type="protein sequence ID" value="EMY15474.1"/>
    <property type="molecule type" value="Genomic_DNA"/>
</dbReference>
<gene>
    <name evidence="1" type="ORF">LEP1GSC043_0021</name>
</gene>
<sequence length="40" mass="4839">MSNPERSEETKLGDGRNRSFIYFFADNKSIIYKLLKHIYR</sequence>
<reference evidence="1 2" key="1">
    <citation type="submission" date="2013-02" db="EMBL/GenBank/DDBJ databases">
        <authorList>
            <person name="Harkins D.M."/>
            <person name="Durkin A.S."/>
            <person name="Brinkac L.M."/>
            <person name="Haft D.H."/>
            <person name="Selengut J.D."/>
            <person name="Sanka R."/>
            <person name="DePew J."/>
            <person name="Purushe J."/>
            <person name="Haake D.A."/>
            <person name="Matsunaga J."/>
            <person name="Vinetz J.M."/>
            <person name="Sutton G.G."/>
            <person name="Nierman W.C."/>
            <person name="Fouts D.E."/>
        </authorList>
    </citation>
    <scope>NUCLEOTIDE SEQUENCE [LARGE SCALE GENOMIC DNA]</scope>
    <source>
        <strain evidence="1 2">Ecochallenge</strain>
    </source>
</reference>
<evidence type="ECO:0000313" key="2">
    <source>
        <dbReference type="Proteomes" id="UP000012249"/>
    </source>
</evidence>
<dbReference type="Proteomes" id="UP000012249">
    <property type="component" value="Unassembled WGS sequence"/>
</dbReference>
<organism evidence="1 2">
    <name type="scientific">Leptospira weilii str. Ecochallenge</name>
    <dbReference type="NCBI Taxonomy" id="1049986"/>
    <lineage>
        <taxon>Bacteria</taxon>
        <taxon>Pseudomonadati</taxon>
        <taxon>Spirochaetota</taxon>
        <taxon>Spirochaetia</taxon>
        <taxon>Leptospirales</taxon>
        <taxon>Leptospiraceae</taxon>
        <taxon>Leptospira</taxon>
    </lineage>
</organism>
<dbReference type="AlphaFoldDB" id="N1UC20"/>
<comment type="caution">
    <text evidence="1">The sequence shown here is derived from an EMBL/GenBank/DDBJ whole genome shotgun (WGS) entry which is preliminary data.</text>
</comment>
<name>N1UC20_9LEPT</name>
<evidence type="ECO:0000313" key="1">
    <source>
        <dbReference type="EMBL" id="EMY15474.1"/>
    </source>
</evidence>